<name>L8H2D2_ACACF</name>
<feature type="region of interest" description="Disordered" evidence="1">
    <location>
        <begin position="627"/>
        <end position="659"/>
    </location>
</feature>
<keyword evidence="3" id="KW-1185">Reference proteome</keyword>
<evidence type="ECO:0000313" key="2">
    <source>
        <dbReference type="EMBL" id="ELR19400.1"/>
    </source>
</evidence>
<evidence type="ECO:0000313" key="3">
    <source>
        <dbReference type="Proteomes" id="UP000011083"/>
    </source>
</evidence>
<reference evidence="2 3" key="1">
    <citation type="journal article" date="2013" name="Genome Biol.">
        <title>Genome of Acanthamoeba castellanii highlights extensive lateral gene transfer and early evolution of tyrosine kinase signaling.</title>
        <authorList>
            <person name="Clarke M."/>
            <person name="Lohan A.J."/>
            <person name="Liu B."/>
            <person name="Lagkouvardos I."/>
            <person name="Roy S."/>
            <person name="Zafar N."/>
            <person name="Bertelli C."/>
            <person name="Schilde C."/>
            <person name="Kianianmomeni A."/>
            <person name="Burglin T.R."/>
            <person name="Frech C."/>
            <person name="Turcotte B."/>
            <person name="Kopec K.O."/>
            <person name="Synnott J.M."/>
            <person name="Choo C."/>
            <person name="Paponov I."/>
            <person name="Finkler A."/>
            <person name="Soon Heng Tan C."/>
            <person name="Hutchins A.P."/>
            <person name="Weinmeier T."/>
            <person name="Rattei T."/>
            <person name="Chu J.S."/>
            <person name="Gimenez G."/>
            <person name="Irimia M."/>
            <person name="Rigden D.J."/>
            <person name="Fitzpatrick D.A."/>
            <person name="Lorenzo-Morales J."/>
            <person name="Bateman A."/>
            <person name="Chiu C.H."/>
            <person name="Tang P."/>
            <person name="Hegemann P."/>
            <person name="Fromm H."/>
            <person name="Raoult D."/>
            <person name="Greub G."/>
            <person name="Miranda-Saavedra D."/>
            <person name="Chen N."/>
            <person name="Nash P."/>
            <person name="Ginger M.L."/>
            <person name="Horn M."/>
            <person name="Schaap P."/>
            <person name="Caler L."/>
            <person name="Loftus B."/>
        </authorList>
    </citation>
    <scope>NUCLEOTIDE SEQUENCE [LARGE SCALE GENOMIC DNA]</scope>
    <source>
        <strain evidence="2 3">Neff</strain>
    </source>
</reference>
<sequence length="659" mass="73136">MRAQQWLDGSPKGWTEQDRSEVERHFAPAAATLLSQTDNRGGAVIRALVRWLFDDDDDAQDDDEEDVKDKEEALCVLGPGLLLTAAIASRGDCPRPELCGEQCDEPVLAVSRRLWARVLVAAAAAQDKPEGKSAAVVLLGGILLMFQQFRHTGAAQGSKGTLDEGGLDAFDDRFTSCLLNHPHTTVGSEDISSSRTFHQLRRLFHGAADARVRCAALQTLVRLQCPGLVQGLVERCAQETDADVLAQLYRAVTEHHLTVPTVGQTTISLESLVDAAPHGLNHCDVRVVAAAISMVDRISNHYQDQGRGVDELYCMIAKAVSRLFMSSQPGVESLLRLAAARVAAYDERSWDPATGNRVNLLERLPPELHDLLDECRTTLQREEKCSKRHDVMLPMVVSQLTACEPLWRAMSKVTTSQLVPECSWQLRECGLVLLGVMALVWDHNEMQAFVEEHWAFLVATLNDPVAQVRLRCCRTITELLASSPPIKQDHDRLSRLVDEGLLVLFSSELRRYSPAPSPTAAEDATAPQVFVHALALLRQLAAEETQFTQAAVQRAFLGYLAGIAHIPLNRLPEVMECVLEWFKRDKAPRAQLACAALMDTIEEHRQGHDLCAITFLLGLWPRIATRPSQDKSEHKHNTNHTTHGTRHTTRQSQNFSRHE</sequence>
<evidence type="ECO:0000256" key="1">
    <source>
        <dbReference type="SAM" id="MobiDB-lite"/>
    </source>
</evidence>
<dbReference type="SUPFAM" id="SSF48371">
    <property type="entry name" value="ARM repeat"/>
    <property type="match status" value="1"/>
</dbReference>
<proteinExistence type="predicted"/>
<dbReference type="EMBL" id="KB007933">
    <property type="protein sequence ID" value="ELR19400.1"/>
    <property type="molecule type" value="Genomic_DNA"/>
</dbReference>
<dbReference type="RefSeq" id="XP_004341486.1">
    <property type="nucleotide sequence ID" value="XM_004341438.1"/>
</dbReference>
<dbReference type="InterPro" id="IPR011989">
    <property type="entry name" value="ARM-like"/>
</dbReference>
<protein>
    <submittedName>
        <fullName evidence="2">HEAT repeat domain containing protein</fullName>
    </submittedName>
</protein>
<dbReference type="Proteomes" id="UP000011083">
    <property type="component" value="Unassembled WGS sequence"/>
</dbReference>
<dbReference type="InterPro" id="IPR016024">
    <property type="entry name" value="ARM-type_fold"/>
</dbReference>
<gene>
    <name evidence="2" type="ORF">ACA1_266260</name>
</gene>
<dbReference type="GeneID" id="14920179"/>
<dbReference type="VEuPathDB" id="AmoebaDB:ACA1_266260"/>
<dbReference type="KEGG" id="acan:ACA1_266260"/>
<dbReference type="Gene3D" id="1.25.10.10">
    <property type="entry name" value="Leucine-rich Repeat Variant"/>
    <property type="match status" value="1"/>
</dbReference>
<accession>L8H2D2</accession>
<dbReference type="AlphaFoldDB" id="L8H2D2"/>
<organism evidence="2 3">
    <name type="scientific">Acanthamoeba castellanii (strain ATCC 30010 / Neff)</name>
    <dbReference type="NCBI Taxonomy" id="1257118"/>
    <lineage>
        <taxon>Eukaryota</taxon>
        <taxon>Amoebozoa</taxon>
        <taxon>Discosea</taxon>
        <taxon>Longamoebia</taxon>
        <taxon>Centramoebida</taxon>
        <taxon>Acanthamoebidae</taxon>
        <taxon>Acanthamoeba</taxon>
    </lineage>
</organism>